<dbReference type="Pfam" id="PF00753">
    <property type="entry name" value="Lactamase_B"/>
    <property type="match status" value="1"/>
</dbReference>
<dbReference type="SUPFAM" id="SSF56281">
    <property type="entry name" value="Metallo-hydrolase/oxidoreductase"/>
    <property type="match status" value="1"/>
</dbReference>
<sequence>MPSTPDDSVDYPFCTTPEPGSWQEVAPGVLWIRLSLPFQLDHINVWALDGGAAGWTLVDCGLGDPRSLTVWEALLRDALGGRPVERVVVTHFHPDHIGAAAWLVERTGADFATSLTEWLVARTLTAGGGDATEAVAERFYRRCGLEPDALAALLARKGAYSRAVPGVPATLTRLRAGDRLPVGDRHWTVIGGSGHTVEPVSLHRPADENGPDLLISGDQILPRISPNISVWPTEPAADPLADYLDSLEGWALLPADTLVLPSHGRPFRGLHPRARDLAFHHAERLAEIEALCAEPRTAAAVTRALFPRPLDPQQLLFAVGEAVAHLNHLIRKGRLERIPSRVPGMPAGEPARGPAREPVVDLYRRTGAPASA</sequence>
<comment type="caution">
    <text evidence="2">The sequence shown here is derived from an EMBL/GenBank/DDBJ whole genome shotgun (WGS) entry which is preliminary data.</text>
</comment>
<evidence type="ECO:0000313" key="3">
    <source>
        <dbReference type="Proteomes" id="UP000652760"/>
    </source>
</evidence>
<evidence type="ECO:0000313" key="2">
    <source>
        <dbReference type="EMBL" id="MBK1839609.1"/>
    </source>
</evidence>
<feature type="domain" description="Metallo-beta-lactamase" evidence="1">
    <location>
        <begin position="42"/>
        <end position="263"/>
    </location>
</feature>
<dbReference type="InterPro" id="IPR001279">
    <property type="entry name" value="Metallo-B-lactamas"/>
</dbReference>
<evidence type="ECO:0000259" key="1">
    <source>
        <dbReference type="SMART" id="SM00849"/>
    </source>
</evidence>
<dbReference type="InterPro" id="IPR036388">
    <property type="entry name" value="WH-like_DNA-bd_sf"/>
</dbReference>
<gene>
    <name evidence="2" type="ORF">JHL17_19545</name>
</gene>
<proteinExistence type="predicted"/>
<keyword evidence="3" id="KW-1185">Reference proteome</keyword>
<dbReference type="PANTHER" id="PTHR23131:SF4">
    <property type="entry name" value="METALLO-BETA-LACTAMASE SUPERFAMILY POTEIN"/>
    <property type="match status" value="1"/>
</dbReference>
<organism evidence="2 3">
    <name type="scientific">Azospirillum endophyticum</name>
    <dbReference type="NCBI Taxonomy" id="2800326"/>
    <lineage>
        <taxon>Bacteria</taxon>
        <taxon>Pseudomonadati</taxon>
        <taxon>Pseudomonadota</taxon>
        <taxon>Alphaproteobacteria</taxon>
        <taxon>Rhodospirillales</taxon>
        <taxon>Azospirillaceae</taxon>
        <taxon>Azospirillum</taxon>
    </lineage>
</organism>
<dbReference type="Gene3D" id="1.10.10.10">
    <property type="entry name" value="Winged helix-like DNA-binding domain superfamily/Winged helix DNA-binding domain"/>
    <property type="match status" value="1"/>
</dbReference>
<dbReference type="InterPro" id="IPR048933">
    <property type="entry name" value="B_lactamase-like_C"/>
</dbReference>
<dbReference type="SMART" id="SM00849">
    <property type="entry name" value="Lactamase_B"/>
    <property type="match status" value="1"/>
</dbReference>
<dbReference type="PANTHER" id="PTHR23131">
    <property type="entry name" value="ENDORIBONUCLEASE LACTB2"/>
    <property type="match status" value="1"/>
</dbReference>
<dbReference type="InterPro" id="IPR036866">
    <property type="entry name" value="RibonucZ/Hydroxyglut_hydro"/>
</dbReference>
<dbReference type="Proteomes" id="UP000652760">
    <property type="component" value="Unassembled WGS sequence"/>
</dbReference>
<protein>
    <submittedName>
        <fullName evidence="2">MBL fold metallo-hydrolase</fullName>
    </submittedName>
</protein>
<dbReference type="Pfam" id="PF21221">
    <property type="entry name" value="B_lactamase-like_C"/>
    <property type="match status" value="1"/>
</dbReference>
<dbReference type="RefSeq" id="WP_200195588.1">
    <property type="nucleotide sequence ID" value="NZ_JAENHM010000058.1"/>
</dbReference>
<name>A0ABS1F852_9PROT</name>
<dbReference type="Gene3D" id="3.60.15.10">
    <property type="entry name" value="Ribonuclease Z/Hydroxyacylglutathione hydrolase-like"/>
    <property type="match status" value="1"/>
</dbReference>
<dbReference type="InterPro" id="IPR050662">
    <property type="entry name" value="Sec-metab_biosynth-thioest"/>
</dbReference>
<dbReference type="EMBL" id="JAENHM010000058">
    <property type="protein sequence ID" value="MBK1839609.1"/>
    <property type="molecule type" value="Genomic_DNA"/>
</dbReference>
<reference evidence="3" key="1">
    <citation type="submission" date="2021-01" db="EMBL/GenBank/DDBJ databases">
        <title>Genome public.</title>
        <authorList>
            <person name="Liu C."/>
            <person name="Sun Q."/>
        </authorList>
    </citation>
    <scope>NUCLEOTIDE SEQUENCE [LARGE SCALE GENOMIC DNA]</scope>
    <source>
        <strain evidence="3">YIM B02556</strain>
    </source>
</reference>
<accession>A0ABS1F852</accession>